<organism evidence="1 2">
    <name type="scientific">Pleurodeles waltl</name>
    <name type="common">Iberian ribbed newt</name>
    <dbReference type="NCBI Taxonomy" id="8319"/>
    <lineage>
        <taxon>Eukaryota</taxon>
        <taxon>Metazoa</taxon>
        <taxon>Chordata</taxon>
        <taxon>Craniata</taxon>
        <taxon>Vertebrata</taxon>
        <taxon>Euteleostomi</taxon>
        <taxon>Amphibia</taxon>
        <taxon>Batrachia</taxon>
        <taxon>Caudata</taxon>
        <taxon>Salamandroidea</taxon>
        <taxon>Salamandridae</taxon>
        <taxon>Pleurodelinae</taxon>
        <taxon>Pleurodeles</taxon>
    </lineage>
</organism>
<protein>
    <submittedName>
        <fullName evidence="1">Uncharacterized protein</fullName>
    </submittedName>
</protein>
<sequence>MVVTFELPIFKFGARFYTSPDGVFATRRRAIIKRILLFTRGRAYLVAITMDDWVSQALRLLREAGTTCIKRCGSSRSGLLAPAQHSQIGASGEE</sequence>
<proteinExistence type="predicted"/>
<gene>
    <name evidence="1" type="ORF">NDU88_002370</name>
</gene>
<accession>A0AAV7Q957</accession>
<name>A0AAV7Q957_PLEWA</name>
<dbReference type="EMBL" id="JANPWB010000010">
    <property type="protein sequence ID" value="KAJ1135941.1"/>
    <property type="molecule type" value="Genomic_DNA"/>
</dbReference>
<evidence type="ECO:0000313" key="1">
    <source>
        <dbReference type="EMBL" id="KAJ1135941.1"/>
    </source>
</evidence>
<keyword evidence="2" id="KW-1185">Reference proteome</keyword>
<dbReference type="AlphaFoldDB" id="A0AAV7Q957"/>
<reference evidence="1" key="1">
    <citation type="journal article" date="2022" name="bioRxiv">
        <title>Sequencing and chromosome-scale assembly of the giantPleurodeles waltlgenome.</title>
        <authorList>
            <person name="Brown T."/>
            <person name="Elewa A."/>
            <person name="Iarovenko S."/>
            <person name="Subramanian E."/>
            <person name="Araus A.J."/>
            <person name="Petzold A."/>
            <person name="Susuki M."/>
            <person name="Suzuki K.-i.T."/>
            <person name="Hayashi T."/>
            <person name="Toyoda A."/>
            <person name="Oliveira C."/>
            <person name="Osipova E."/>
            <person name="Leigh N.D."/>
            <person name="Simon A."/>
            <person name="Yun M.H."/>
        </authorList>
    </citation>
    <scope>NUCLEOTIDE SEQUENCE</scope>
    <source>
        <strain evidence="1">20211129_DDA</strain>
        <tissue evidence="1">Liver</tissue>
    </source>
</reference>
<evidence type="ECO:0000313" key="2">
    <source>
        <dbReference type="Proteomes" id="UP001066276"/>
    </source>
</evidence>
<dbReference type="Proteomes" id="UP001066276">
    <property type="component" value="Chromosome 6"/>
</dbReference>
<comment type="caution">
    <text evidence="1">The sequence shown here is derived from an EMBL/GenBank/DDBJ whole genome shotgun (WGS) entry which is preliminary data.</text>
</comment>